<gene>
    <name evidence="1" type="ORF">MBUL_00556</name>
</gene>
<organism evidence="1">
    <name type="scientific">Methylobacterium bullatum</name>
    <dbReference type="NCBI Taxonomy" id="570505"/>
    <lineage>
        <taxon>Bacteria</taxon>
        <taxon>Pseudomonadati</taxon>
        <taxon>Pseudomonadota</taxon>
        <taxon>Alphaproteobacteria</taxon>
        <taxon>Hyphomicrobiales</taxon>
        <taxon>Methylobacteriaceae</taxon>
        <taxon>Methylobacterium</taxon>
    </lineage>
</organism>
<protein>
    <submittedName>
        <fullName evidence="1">Uncharacterized protein</fullName>
    </submittedName>
</protein>
<reference evidence="1" key="1">
    <citation type="submission" date="2019-12" db="EMBL/GenBank/DDBJ databases">
        <authorList>
            <person name="Cremers G."/>
        </authorList>
    </citation>
    <scope>NUCLEOTIDE SEQUENCE</scope>
    <source>
        <strain evidence="1">Mbul1</strain>
    </source>
</reference>
<dbReference type="AlphaFoldDB" id="A0A679ITR8"/>
<evidence type="ECO:0000313" key="1">
    <source>
        <dbReference type="EMBL" id="CAA2100210.1"/>
    </source>
</evidence>
<sequence>MENESSVTPTGGDGDADFLALHARREDLELDLSRAQQRRQFGTDPDEVAKAGEDERALLAELDAVMTLIRGAEYQRMPGARRW</sequence>
<proteinExistence type="predicted"/>
<dbReference type="EMBL" id="LR743504">
    <property type="protein sequence ID" value="CAA2100210.1"/>
    <property type="molecule type" value="Genomic_DNA"/>
</dbReference>
<name>A0A679ITR8_9HYPH</name>
<accession>A0A679ITR8</accession>